<accession>A0A2N4U9W8</accession>
<evidence type="ECO:0000313" key="4">
    <source>
        <dbReference type="Proteomes" id="UP000234190"/>
    </source>
</evidence>
<organism evidence="3 4">
    <name type="scientific">Pollutimonas subterranea</name>
    <dbReference type="NCBI Taxonomy" id="2045210"/>
    <lineage>
        <taxon>Bacteria</taxon>
        <taxon>Pseudomonadati</taxon>
        <taxon>Pseudomonadota</taxon>
        <taxon>Betaproteobacteria</taxon>
        <taxon>Burkholderiales</taxon>
        <taxon>Alcaligenaceae</taxon>
        <taxon>Pollutimonas</taxon>
    </lineage>
</organism>
<keyword evidence="1 3" id="KW-0808">Transferase</keyword>
<proteinExistence type="predicted"/>
<dbReference type="OrthoDB" id="5294844at2"/>
<dbReference type="SUPFAM" id="SSF89796">
    <property type="entry name" value="CoA-transferase family III (CaiB/BaiF)"/>
    <property type="match status" value="1"/>
</dbReference>
<protein>
    <submittedName>
        <fullName evidence="3">CoA transferase</fullName>
    </submittedName>
</protein>
<dbReference type="AlphaFoldDB" id="A0A2N4U9W8"/>
<dbReference type="Gene3D" id="3.40.50.10540">
    <property type="entry name" value="Crotonobetainyl-coa:carnitine coa-transferase, domain 1"/>
    <property type="match status" value="1"/>
</dbReference>
<dbReference type="PANTHER" id="PTHR48207:SF4">
    <property type="entry name" value="BLL6097 PROTEIN"/>
    <property type="match status" value="1"/>
</dbReference>
<dbReference type="InterPro" id="IPR044855">
    <property type="entry name" value="CoA-Trfase_III_dom3_sf"/>
</dbReference>
<dbReference type="InterPro" id="IPR050483">
    <property type="entry name" value="CoA-transferase_III_domain"/>
</dbReference>
<dbReference type="PANTHER" id="PTHR48207">
    <property type="entry name" value="SUCCINATE--HYDROXYMETHYLGLUTARATE COA-TRANSFERASE"/>
    <property type="match status" value="1"/>
</dbReference>
<name>A0A2N4U9W8_9BURK</name>
<dbReference type="EMBL" id="PDNW01000001">
    <property type="protein sequence ID" value="PLC51813.1"/>
    <property type="molecule type" value="Genomic_DNA"/>
</dbReference>
<dbReference type="Pfam" id="PF02515">
    <property type="entry name" value="CoA_transf_3"/>
    <property type="match status" value="1"/>
</dbReference>
<dbReference type="InterPro" id="IPR003673">
    <property type="entry name" value="CoA-Trfase_fam_III"/>
</dbReference>
<evidence type="ECO:0000256" key="2">
    <source>
        <dbReference type="SAM" id="MobiDB-lite"/>
    </source>
</evidence>
<evidence type="ECO:0000256" key="1">
    <source>
        <dbReference type="ARBA" id="ARBA00022679"/>
    </source>
</evidence>
<dbReference type="Proteomes" id="UP000234190">
    <property type="component" value="Unassembled WGS sequence"/>
</dbReference>
<comment type="caution">
    <text evidence="3">The sequence shown here is derived from an EMBL/GenBank/DDBJ whole genome shotgun (WGS) entry which is preliminary data.</text>
</comment>
<dbReference type="GO" id="GO:0008410">
    <property type="term" value="F:CoA-transferase activity"/>
    <property type="evidence" value="ECO:0007669"/>
    <property type="project" value="TreeGrafter"/>
</dbReference>
<sequence>MNTNTAPTAALSSIRILDLTSVVFGPYASQILADYGADVIKIEAPGGDSTRNTGPAFEAGLSAIFLGVNRNKRSIVLDLKQASAREALLTMVDQADVFMHSIRPQKMVRLGLDSDTLRTRNPRLIYAGLHGFGSGGAYDGRPAYDDTIQGLSGVADIVARQTGTPRYLPTIAADKTCGLIAAHAILAALFQRERTGQGQFVEVPMFESMTSYMLVEHFYGRHLVGADQPAGYPRTLTPWRKPYQTADGYVCIMPYTDSHWKSFFVGTGNEAIALDPRFSNIAARTDHIDQLYELLSRIMRERSTCDWLDFCRRVEIPATKINSLDDLEQDPHLKSVNLFVDVRDTEQNAYRYVRSPVRMEGSNIAPTMPPRLGQHTCEILSEAGLSDAQINAMLASKAAMRQPPTAELDTSKKDTHE</sequence>
<feature type="region of interest" description="Disordered" evidence="2">
    <location>
        <begin position="397"/>
        <end position="417"/>
    </location>
</feature>
<dbReference type="InterPro" id="IPR023606">
    <property type="entry name" value="CoA-Trfase_III_dom_1_sf"/>
</dbReference>
<evidence type="ECO:0000313" key="3">
    <source>
        <dbReference type="EMBL" id="PLC51813.1"/>
    </source>
</evidence>
<reference evidence="3 4" key="1">
    <citation type="submission" date="2017-10" db="EMBL/GenBank/DDBJ databases">
        <title>Two draft genome sequences of Pusillimonas sp. strains isolated from a nitrate- and radionuclide-contaminated groundwater in Russia.</title>
        <authorList>
            <person name="Grouzdev D.S."/>
            <person name="Tourova T.P."/>
            <person name="Goeva M.A."/>
            <person name="Babich T.L."/>
            <person name="Sokolova D.S."/>
            <person name="Abdullin R."/>
            <person name="Poltaraus A.B."/>
            <person name="Toshchakov S.V."/>
            <person name="Nazina T.N."/>
        </authorList>
    </citation>
    <scope>NUCLEOTIDE SEQUENCE [LARGE SCALE GENOMIC DNA]</scope>
    <source>
        <strain evidence="3 4">JR1/69-3-13</strain>
    </source>
</reference>
<gene>
    <name evidence="3" type="ORF">CR159_01985</name>
</gene>
<dbReference type="Gene3D" id="3.30.1540.10">
    <property type="entry name" value="formyl-coa transferase, domain 3"/>
    <property type="match status" value="1"/>
</dbReference>
<keyword evidence="4" id="KW-1185">Reference proteome</keyword>
<dbReference type="RefSeq" id="WP_102072300.1">
    <property type="nucleotide sequence ID" value="NZ_PDNW01000001.1"/>
</dbReference>